<evidence type="ECO:0000256" key="6">
    <source>
        <dbReference type="ARBA" id="ARBA00030030"/>
    </source>
</evidence>
<dbReference type="PANTHER" id="PTHR13522:SF3">
    <property type="entry name" value="U6 SNRNA PHOSPHODIESTERASE 1"/>
    <property type="match status" value="1"/>
</dbReference>
<dbReference type="AlphaFoldDB" id="A0A367KX39"/>
<dbReference type="STRING" id="4846.A0A367KX39"/>
<dbReference type="Proteomes" id="UP000253551">
    <property type="component" value="Unassembled WGS sequence"/>
</dbReference>
<sequence>MTSIVDYSSSDDNDDNDEPQLKRKASTEILNQTVKLPKLPCFFDVQQPPVPSDKHNNRVRTVAHTYDSWATYVYCKVDLSDELNALSGYLKDVECIEEQHISLSRPVYLRKYQLDQFAQEIKEALAHISSFSIAFAQLAPLTNDEKTRSFLTLEIGTGYNELQQCMKCVDKIMLQYHKPVFYHPPRFHTSIAWSLNQQQVESLSIPSSAIQHITHQTFFISKIYIKMGNRTEHISLA</sequence>
<evidence type="ECO:0000313" key="7">
    <source>
        <dbReference type="EMBL" id="RCI06442.1"/>
    </source>
</evidence>
<reference evidence="7 8" key="1">
    <citation type="journal article" date="2018" name="G3 (Bethesda)">
        <title>Phylogenetic and Phylogenomic Definition of Rhizopus Species.</title>
        <authorList>
            <person name="Gryganskyi A.P."/>
            <person name="Golan J."/>
            <person name="Dolatabadi S."/>
            <person name="Mondo S."/>
            <person name="Robb S."/>
            <person name="Idnurm A."/>
            <person name="Muszewska A."/>
            <person name="Steczkiewicz K."/>
            <person name="Masonjones S."/>
            <person name="Liao H.L."/>
            <person name="Gajdeczka M.T."/>
            <person name="Anike F."/>
            <person name="Vuek A."/>
            <person name="Anishchenko I.M."/>
            <person name="Voigt K."/>
            <person name="de Hoog G.S."/>
            <person name="Smith M.E."/>
            <person name="Heitman J."/>
            <person name="Vilgalys R."/>
            <person name="Stajich J.E."/>
        </authorList>
    </citation>
    <scope>NUCLEOTIDE SEQUENCE [LARGE SCALE GENOMIC DNA]</scope>
    <source>
        <strain evidence="7 8">LSU 92-RS-03</strain>
    </source>
</reference>
<dbReference type="InterPro" id="IPR027521">
    <property type="entry name" value="Usb1"/>
</dbReference>
<organism evidence="7 8">
    <name type="scientific">Rhizopus stolonifer</name>
    <name type="common">Rhizopus nigricans</name>
    <dbReference type="NCBI Taxonomy" id="4846"/>
    <lineage>
        <taxon>Eukaryota</taxon>
        <taxon>Fungi</taxon>
        <taxon>Fungi incertae sedis</taxon>
        <taxon>Mucoromycota</taxon>
        <taxon>Mucoromycotina</taxon>
        <taxon>Mucoromycetes</taxon>
        <taxon>Mucorales</taxon>
        <taxon>Mucorineae</taxon>
        <taxon>Rhizopodaceae</taxon>
        <taxon>Rhizopus</taxon>
    </lineage>
</organism>
<dbReference type="Pfam" id="PF09749">
    <property type="entry name" value="HVSL"/>
    <property type="match status" value="1"/>
</dbReference>
<dbReference type="OrthoDB" id="49151at2759"/>
<evidence type="ECO:0000256" key="4">
    <source>
        <dbReference type="ARBA" id="ARBA00023242"/>
    </source>
</evidence>
<accession>A0A367KX39</accession>
<dbReference type="GO" id="GO:0000175">
    <property type="term" value="F:3'-5'-RNA exonuclease activity"/>
    <property type="evidence" value="ECO:0007669"/>
    <property type="project" value="TreeGrafter"/>
</dbReference>
<protein>
    <recommendedName>
        <fullName evidence="5">U6 snRNA phosphodiesterase 1</fullName>
    </recommendedName>
    <alternativeName>
        <fullName evidence="6">3'-5' RNA exonuclease USB1</fullName>
    </alternativeName>
</protein>
<keyword evidence="1" id="KW-0540">Nuclease</keyword>
<comment type="caution">
    <text evidence="7">The sequence shown here is derived from an EMBL/GenBank/DDBJ whole genome shotgun (WGS) entry which is preliminary data.</text>
</comment>
<dbReference type="GO" id="GO:0005634">
    <property type="term" value="C:nucleus"/>
    <property type="evidence" value="ECO:0007669"/>
    <property type="project" value="TreeGrafter"/>
</dbReference>
<keyword evidence="4" id="KW-0539">Nucleus</keyword>
<evidence type="ECO:0000256" key="2">
    <source>
        <dbReference type="ARBA" id="ARBA00022801"/>
    </source>
</evidence>
<gene>
    <name evidence="7" type="primary">USB1</name>
    <name evidence="7" type="ORF">CU098_013806</name>
</gene>
<keyword evidence="2" id="KW-0378">Hydrolase</keyword>
<dbReference type="GO" id="GO:0034477">
    <property type="term" value="P:U6 snRNA 3'-end processing"/>
    <property type="evidence" value="ECO:0007669"/>
    <property type="project" value="InterPro"/>
</dbReference>
<dbReference type="PANTHER" id="PTHR13522">
    <property type="entry name" value="U6 SNRNA PHOSPHODIESTERASE 1"/>
    <property type="match status" value="1"/>
</dbReference>
<evidence type="ECO:0000313" key="8">
    <source>
        <dbReference type="Proteomes" id="UP000253551"/>
    </source>
</evidence>
<dbReference type="GO" id="GO:0016829">
    <property type="term" value="F:lyase activity"/>
    <property type="evidence" value="ECO:0007669"/>
    <property type="project" value="UniProtKB-KW"/>
</dbReference>
<proteinExistence type="predicted"/>
<evidence type="ECO:0000256" key="5">
    <source>
        <dbReference type="ARBA" id="ARBA00029543"/>
    </source>
</evidence>
<keyword evidence="8" id="KW-1185">Reference proteome</keyword>
<evidence type="ECO:0000256" key="3">
    <source>
        <dbReference type="ARBA" id="ARBA00023239"/>
    </source>
</evidence>
<evidence type="ECO:0000256" key="1">
    <source>
        <dbReference type="ARBA" id="ARBA00022722"/>
    </source>
</evidence>
<keyword evidence="3" id="KW-0456">Lyase</keyword>
<name>A0A367KX39_RHIST</name>
<dbReference type="EMBL" id="PJQM01000153">
    <property type="protein sequence ID" value="RCI06442.1"/>
    <property type="molecule type" value="Genomic_DNA"/>
</dbReference>
<dbReference type="Gene3D" id="3.90.1140.10">
    <property type="entry name" value="Cyclic phosphodiesterase"/>
    <property type="match status" value="1"/>
</dbReference>